<dbReference type="EMBL" id="CP000878">
    <property type="protein sequence ID" value="ABX09686.1"/>
    <property type="molecule type" value="Genomic_DNA"/>
</dbReference>
<dbReference type="SUPFAM" id="SSF53474">
    <property type="entry name" value="alpha/beta-Hydrolases"/>
    <property type="match status" value="1"/>
</dbReference>
<dbReference type="Pfam" id="PF12697">
    <property type="entry name" value="Abhydrolase_6"/>
    <property type="match status" value="1"/>
</dbReference>
<protein>
    <submittedName>
        <fullName evidence="2">Possible alpha/beta hydrolase superfamily</fullName>
    </submittedName>
</protein>
<dbReference type="InterPro" id="IPR029058">
    <property type="entry name" value="AB_hydrolase_fold"/>
</dbReference>
<evidence type="ECO:0000313" key="3">
    <source>
        <dbReference type="Proteomes" id="UP000000788"/>
    </source>
</evidence>
<gene>
    <name evidence="2" type="ordered locus">P9211_17551</name>
</gene>
<dbReference type="Gene3D" id="3.40.50.1820">
    <property type="entry name" value="alpha/beta hydrolase"/>
    <property type="match status" value="1"/>
</dbReference>
<feature type="domain" description="AB hydrolase-1" evidence="1">
    <location>
        <begin position="32"/>
        <end position="292"/>
    </location>
</feature>
<accession>A9BD73</accession>
<dbReference type="STRING" id="93059.P9211_17551"/>
<dbReference type="RefSeq" id="WP_012196306.1">
    <property type="nucleotide sequence ID" value="NC_009976.1"/>
</dbReference>
<dbReference type="PANTHER" id="PTHR46438">
    <property type="entry name" value="ALPHA/BETA-HYDROLASES SUPERFAMILY PROTEIN"/>
    <property type="match status" value="1"/>
</dbReference>
<dbReference type="AlphaFoldDB" id="A9BD73"/>
<dbReference type="GO" id="GO:0016787">
    <property type="term" value="F:hydrolase activity"/>
    <property type="evidence" value="ECO:0007669"/>
    <property type="project" value="UniProtKB-KW"/>
</dbReference>
<proteinExistence type="predicted"/>
<evidence type="ECO:0000313" key="2">
    <source>
        <dbReference type="EMBL" id="ABX09686.1"/>
    </source>
</evidence>
<dbReference type="KEGG" id="pmj:P9211_17551"/>
<keyword evidence="3" id="KW-1185">Reference proteome</keyword>
<dbReference type="InterPro" id="IPR000073">
    <property type="entry name" value="AB_hydrolase_1"/>
</dbReference>
<keyword evidence="2" id="KW-0378">Hydrolase</keyword>
<sequence>MTKANSHIWEWNDLNVSWKVEGSKIEKNFATLLVHGFGASKEHWRQNQKILGEQSPCYSIDLIGFGSSSQPRAKLDGDLSSQNDFSYNFDNWSHQIAEFSQSVIKKPVILIGNSIGGVIALRAAQIMKSSCKGVILINCAQRTMDDKRLYEQPKFMRHIRPLLKALIRKRWLSKNLFKNAANPKFIRKVLEKAYPSGANIDTELINMIHSPTQREGASEAFHGFVNIFNDYLATELMENLDLPVDLIWGESDPWEAIDEARYWASSINCVRSLEVINGAGHCPHDECPEKVNNRLLKIIQDAT</sequence>
<dbReference type="OrthoDB" id="9808398at2"/>
<dbReference type="eggNOG" id="COG2267">
    <property type="taxonomic scope" value="Bacteria"/>
</dbReference>
<name>A9BD73_PROM4</name>
<dbReference type="Proteomes" id="UP000000788">
    <property type="component" value="Chromosome"/>
</dbReference>
<evidence type="ECO:0000259" key="1">
    <source>
        <dbReference type="Pfam" id="PF12697"/>
    </source>
</evidence>
<dbReference type="PANTHER" id="PTHR46438:SF2">
    <property type="entry name" value="ALPHA_BETA-HYDROLASES SUPERFAMILY PROTEIN"/>
    <property type="match status" value="1"/>
</dbReference>
<organism evidence="2 3">
    <name type="scientific">Prochlorococcus marinus (strain MIT 9211)</name>
    <dbReference type="NCBI Taxonomy" id="93059"/>
    <lineage>
        <taxon>Bacteria</taxon>
        <taxon>Bacillati</taxon>
        <taxon>Cyanobacteriota</taxon>
        <taxon>Cyanophyceae</taxon>
        <taxon>Synechococcales</taxon>
        <taxon>Prochlorococcaceae</taxon>
        <taxon>Prochlorococcus</taxon>
    </lineage>
</organism>
<dbReference type="HOGENOM" id="CLU_020336_13_4_3"/>
<reference evidence="2 3" key="1">
    <citation type="journal article" date="2007" name="PLoS Genet.">
        <title>Patterns and implications of gene gain and loss in the evolution of Prochlorococcus.</title>
        <authorList>
            <person name="Kettler G.C."/>
            <person name="Martiny A.C."/>
            <person name="Huang K."/>
            <person name="Zucker J."/>
            <person name="Coleman M.L."/>
            <person name="Rodrigue S."/>
            <person name="Chen F."/>
            <person name="Lapidus A."/>
            <person name="Ferriera S."/>
            <person name="Johnson J."/>
            <person name="Steglich C."/>
            <person name="Church G.M."/>
            <person name="Richardson P."/>
            <person name="Chisholm S.W."/>
        </authorList>
    </citation>
    <scope>NUCLEOTIDE SEQUENCE [LARGE SCALE GENOMIC DNA]</scope>
    <source>
        <strain evidence="3">MIT 9211</strain>
    </source>
</reference>